<dbReference type="Proteomes" id="UP000018680">
    <property type="component" value="Chromosome"/>
</dbReference>
<reference evidence="1 2" key="1">
    <citation type="journal article" date="2015" name="Stand. Genomic Sci.">
        <title>Complete genome sequence and description of Salinispira pacifica gen. nov., sp. nov., a novel spirochaete isolated form a hypersaline microbial mat.</title>
        <authorList>
            <person name="Ben Hania W."/>
            <person name="Joseph M."/>
            <person name="Schumann P."/>
            <person name="Bunk B."/>
            <person name="Fiebig A."/>
            <person name="Sproer C."/>
            <person name="Klenk H.P."/>
            <person name="Fardeau M.L."/>
            <person name="Spring S."/>
        </authorList>
    </citation>
    <scope>NUCLEOTIDE SEQUENCE [LARGE SCALE GENOMIC DNA]</scope>
    <source>
        <strain evidence="1 2">L21-RPul-D2</strain>
    </source>
</reference>
<dbReference type="KEGG" id="slr:L21SP2_1392"/>
<dbReference type="EMBL" id="CP006939">
    <property type="protein sequence ID" value="AHC14791.1"/>
    <property type="molecule type" value="Genomic_DNA"/>
</dbReference>
<dbReference type="HOGENOM" id="CLU_1833804_0_0_12"/>
<dbReference type="OrthoDB" id="6335299at2"/>
<evidence type="ECO:0000313" key="1">
    <source>
        <dbReference type="EMBL" id="AHC14791.1"/>
    </source>
</evidence>
<name>V5WHZ5_9SPIO</name>
<accession>V5WHZ5</accession>
<dbReference type="STRING" id="1307761.L21SP2_1392"/>
<sequence length="140" mass="16038">MIFKEHGVYDISVQKRLLVVNATGPWNAEAAQHFASRVKATVLKNWTDETWAMIAILHGQGLYTEFSTPILKDLHAWRVAHGLRHIAIIHSEENPESSVLTEYQFDDIYRSLQKGSCVQRYFRSVGQGMEWMKALGYIST</sequence>
<evidence type="ECO:0000313" key="2">
    <source>
        <dbReference type="Proteomes" id="UP000018680"/>
    </source>
</evidence>
<organism evidence="1 2">
    <name type="scientific">Salinispira pacifica</name>
    <dbReference type="NCBI Taxonomy" id="1307761"/>
    <lineage>
        <taxon>Bacteria</taxon>
        <taxon>Pseudomonadati</taxon>
        <taxon>Spirochaetota</taxon>
        <taxon>Spirochaetia</taxon>
        <taxon>Spirochaetales</taxon>
        <taxon>Spirochaetaceae</taxon>
        <taxon>Salinispira</taxon>
    </lineage>
</organism>
<keyword evidence="2" id="KW-1185">Reference proteome</keyword>
<evidence type="ECO:0008006" key="3">
    <source>
        <dbReference type="Google" id="ProtNLM"/>
    </source>
</evidence>
<gene>
    <name evidence="1" type="ORF">L21SP2_1392</name>
</gene>
<dbReference type="AlphaFoldDB" id="V5WHZ5"/>
<dbReference type="RefSeq" id="WP_024267714.1">
    <property type="nucleotide sequence ID" value="NC_023035.1"/>
</dbReference>
<proteinExistence type="predicted"/>
<protein>
    <recommendedName>
        <fullName evidence="3">STAS/SEC14 domain-containing protein</fullName>
    </recommendedName>
</protein>